<dbReference type="Proteomes" id="UP000249057">
    <property type="component" value="Unassembled WGS sequence"/>
</dbReference>
<dbReference type="EMBL" id="KZ825324">
    <property type="protein sequence ID" value="RAH48336.1"/>
    <property type="molecule type" value="Genomic_DNA"/>
</dbReference>
<protein>
    <submittedName>
        <fullName evidence="1">Uncharacterized protein</fullName>
    </submittedName>
</protein>
<sequence>MLVAQNFPDKDHCLNCRTPDLPSSLALPMCLQRVSFISMGRRWSTRIATKPNMKREKKTVGGEGEGEAGERGEREGEREGEKKILMCSRSCRDRLELFFCLAVIPTIIYTLAPLRKRLRRNFCF</sequence>
<keyword evidence="2" id="KW-1185">Reference proteome</keyword>
<evidence type="ECO:0000313" key="1">
    <source>
        <dbReference type="EMBL" id="RAH48336.1"/>
    </source>
</evidence>
<evidence type="ECO:0000313" key="2">
    <source>
        <dbReference type="Proteomes" id="UP000249057"/>
    </source>
</evidence>
<reference evidence="1" key="1">
    <citation type="submission" date="2018-02" db="EMBL/GenBank/DDBJ databases">
        <title>The genomes of Aspergillus section Nigri reveals drivers in fungal speciation.</title>
        <authorList>
            <consortium name="DOE Joint Genome Institute"/>
            <person name="Vesth T.C."/>
            <person name="Nybo J."/>
            <person name="Theobald S."/>
            <person name="Brandl J."/>
            <person name="Frisvad J.C."/>
            <person name="Nielsen K.F."/>
            <person name="Lyhne E.K."/>
            <person name="Kogle M.E."/>
            <person name="Kuo A."/>
            <person name="Riley R."/>
            <person name="Clum A."/>
            <person name="Nolan M."/>
            <person name="Lipzen A."/>
            <person name="Salamov A."/>
            <person name="Henrissat B."/>
            <person name="Wiebenga A."/>
            <person name="De vries R.P."/>
            <person name="Grigoriev I.V."/>
            <person name="Mortensen U.H."/>
            <person name="Andersen M.R."/>
            <person name="Baker S.E."/>
        </authorList>
    </citation>
    <scope>NUCLEOTIDE SEQUENCE</scope>
    <source>
        <strain evidence="1">CBS 621.78</strain>
    </source>
</reference>
<proteinExistence type="predicted"/>
<gene>
    <name evidence="1" type="ORF">BO95DRAFT_54571</name>
</gene>
<name>A0ACD1GGH8_9EURO</name>
<organism evidence="1 2">
    <name type="scientific">Aspergillus brunneoviolaceus CBS 621.78</name>
    <dbReference type="NCBI Taxonomy" id="1450534"/>
    <lineage>
        <taxon>Eukaryota</taxon>
        <taxon>Fungi</taxon>
        <taxon>Dikarya</taxon>
        <taxon>Ascomycota</taxon>
        <taxon>Pezizomycotina</taxon>
        <taxon>Eurotiomycetes</taxon>
        <taxon>Eurotiomycetidae</taxon>
        <taxon>Eurotiales</taxon>
        <taxon>Aspergillaceae</taxon>
        <taxon>Aspergillus</taxon>
        <taxon>Aspergillus subgen. Circumdati</taxon>
    </lineage>
</organism>
<accession>A0ACD1GGH8</accession>